<dbReference type="Proteomes" id="UP000601435">
    <property type="component" value="Unassembled WGS sequence"/>
</dbReference>
<gene>
    <name evidence="2" type="primary">RH16</name>
    <name evidence="2" type="ORF">SNEC2469_LOCUS21545</name>
</gene>
<evidence type="ECO:0000313" key="2">
    <source>
        <dbReference type="EMBL" id="CAE7744322.1"/>
    </source>
</evidence>
<dbReference type="EMBL" id="CAJNJA010038196">
    <property type="protein sequence ID" value="CAE7744322.1"/>
    <property type="molecule type" value="Genomic_DNA"/>
</dbReference>
<keyword evidence="3" id="KW-1185">Reference proteome</keyword>
<organism evidence="2 3">
    <name type="scientific">Symbiodinium necroappetens</name>
    <dbReference type="NCBI Taxonomy" id="1628268"/>
    <lineage>
        <taxon>Eukaryota</taxon>
        <taxon>Sar</taxon>
        <taxon>Alveolata</taxon>
        <taxon>Dinophyceae</taxon>
        <taxon>Suessiales</taxon>
        <taxon>Symbiodiniaceae</taxon>
        <taxon>Symbiodinium</taxon>
    </lineage>
</organism>
<evidence type="ECO:0000256" key="1">
    <source>
        <dbReference type="SAM" id="MobiDB-lite"/>
    </source>
</evidence>
<protein>
    <submittedName>
        <fullName evidence="2">RH16 protein</fullName>
    </submittedName>
</protein>
<feature type="compositionally biased region" description="Basic and acidic residues" evidence="1">
    <location>
        <begin position="27"/>
        <end position="50"/>
    </location>
</feature>
<name>A0A812XN11_9DINO</name>
<comment type="caution">
    <text evidence="2">The sequence shown here is derived from an EMBL/GenBank/DDBJ whole genome shotgun (WGS) entry which is preliminary data.</text>
</comment>
<reference evidence="2" key="1">
    <citation type="submission" date="2021-02" db="EMBL/GenBank/DDBJ databases">
        <authorList>
            <person name="Dougan E. K."/>
            <person name="Rhodes N."/>
            <person name="Thang M."/>
            <person name="Chan C."/>
        </authorList>
    </citation>
    <scope>NUCLEOTIDE SEQUENCE</scope>
</reference>
<accession>A0A812XN11</accession>
<evidence type="ECO:0000313" key="3">
    <source>
        <dbReference type="Proteomes" id="UP000601435"/>
    </source>
</evidence>
<dbReference type="OrthoDB" id="10402890at2759"/>
<dbReference type="AlphaFoldDB" id="A0A812XN11"/>
<sequence>MQALKAWKKQHNEVTWSKKKASLAVLRQKEKEDEQAARTLRDKRRADKENAANSRARAPLPFPERATLGKTRRGEEHAGAKRRDFVAKWAQS</sequence>
<feature type="region of interest" description="Disordered" evidence="1">
    <location>
        <begin position="27"/>
        <end position="92"/>
    </location>
</feature>
<feature type="compositionally biased region" description="Basic and acidic residues" evidence="1">
    <location>
        <begin position="72"/>
        <end position="86"/>
    </location>
</feature>
<proteinExistence type="predicted"/>